<dbReference type="PANTHER" id="PTHR41913">
    <property type="entry name" value="DUF1684 DOMAIN-CONTAINING PROTEIN"/>
    <property type="match status" value="1"/>
</dbReference>
<accession>A0ABT0HKH0</accession>
<reference evidence="2 3" key="1">
    <citation type="submission" date="2022-04" db="EMBL/GenBank/DDBJ databases">
        <title>Spirosoma sp. strain RP8 genome sequencing and assembly.</title>
        <authorList>
            <person name="Jung Y."/>
        </authorList>
    </citation>
    <scope>NUCLEOTIDE SEQUENCE [LARGE SCALE GENOMIC DNA]</scope>
    <source>
        <strain evidence="2 3">RP8</strain>
    </source>
</reference>
<evidence type="ECO:0000313" key="2">
    <source>
        <dbReference type="EMBL" id="MCK8492648.1"/>
    </source>
</evidence>
<evidence type="ECO:0000313" key="3">
    <source>
        <dbReference type="Proteomes" id="UP001202180"/>
    </source>
</evidence>
<keyword evidence="1" id="KW-0732">Signal</keyword>
<proteinExistence type="predicted"/>
<dbReference type="InterPro" id="IPR012467">
    <property type="entry name" value="DUF1684"/>
</dbReference>
<dbReference type="Proteomes" id="UP001202180">
    <property type="component" value="Unassembled WGS sequence"/>
</dbReference>
<name>A0ABT0HKH0_9BACT</name>
<feature type="chain" id="PRO_5047292938" evidence="1">
    <location>
        <begin position="29"/>
        <end position="303"/>
    </location>
</feature>
<gene>
    <name evidence="2" type="ORF">M0L20_12345</name>
</gene>
<dbReference type="EMBL" id="JALPRF010000002">
    <property type="protein sequence ID" value="MCK8492648.1"/>
    <property type="molecule type" value="Genomic_DNA"/>
</dbReference>
<dbReference type="Pfam" id="PF07920">
    <property type="entry name" value="DUF1684"/>
    <property type="match status" value="1"/>
</dbReference>
<dbReference type="RefSeq" id="WP_248477253.1">
    <property type="nucleotide sequence ID" value="NZ_JALPRF010000002.1"/>
</dbReference>
<comment type="caution">
    <text evidence="2">The sequence shown here is derived from an EMBL/GenBank/DDBJ whole genome shotgun (WGS) entry which is preliminary data.</text>
</comment>
<organism evidence="2 3">
    <name type="scientific">Spirosoma liriopis</name>
    <dbReference type="NCBI Taxonomy" id="2937440"/>
    <lineage>
        <taxon>Bacteria</taxon>
        <taxon>Pseudomonadati</taxon>
        <taxon>Bacteroidota</taxon>
        <taxon>Cytophagia</taxon>
        <taxon>Cytophagales</taxon>
        <taxon>Cytophagaceae</taxon>
        <taxon>Spirosoma</taxon>
    </lineage>
</organism>
<feature type="signal peptide" evidence="1">
    <location>
        <begin position="1"/>
        <end position="28"/>
    </location>
</feature>
<dbReference type="PANTHER" id="PTHR41913:SF1">
    <property type="entry name" value="DUF1684 DOMAIN-CONTAINING PROTEIN"/>
    <property type="match status" value="1"/>
</dbReference>
<evidence type="ECO:0000256" key="1">
    <source>
        <dbReference type="SAM" id="SignalP"/>
    </source>
</evidence>
<keyword evidence="3" id="KW-1185">Reference proteome</keyword>
<sequence length="303" mass="33332">MKRTFLCSRWLTASLLLTLITASGFRLIVDDPAYRTRIDQWHQERVTSLKSENGWLNLAGLFWLEPGKNSLGRGTNFAVSFPEAGARVDLGALYLEKGEVRFVPAKGAEVSANGKAVTAPITIFGSDDHSTTLAHGSLRWFIIKRGDKYGVRLRDLNSPYLSEFHGIDRFPVDESWRVNAKLEVPSVPKTIPILDVLGMTSQQALAGTLVFERAGKTYRLDAVGDGPKLFILFGDLTNAHQTYGSGRFLYVDKPGADGTTVLDFNQAINPPCAFTPYATCPLPPKQNKLALSVTAGEKRYGDH</sequence>
<protein>
    <submittedName>
        <fullName evidence="2">DUF1684 domain-containing protein</fullName>
    </submittedName>
</protein>